<accession>A0ACB9F1D0</accession>
<comment type="caution">
    <text evidence="1">The sequence shown here is derived from an EMBL/GenBank/DDBJ whole genome shotgun (WGS) entry which is preliminary data.</text>
</comment>
<gene>
    <name evidence="1" type="ORF">L2E82_15154</name>
</gene>
<dbReference type="EMBL" id="CM042011">
    <property type="protein sequence ID" value="KAI3765128.1"/>
    <property type="molecule type" value="Genomic_DNA"/>
</dbReference>
<reference evidence="1 2" key="2">
    <citation type="journal article" date="2022" name="Mol. Ecol. Resour.">
        <title>The genomes of chicory, endive, great burdock and yacon provide insights into Asteraceae paleo-polyploidization history and plant inulin production.</title>
        <authorList>
            <person name="Fan W."/>
            <person name="Wang S."/>
            <person name="Wang H."/>
            <person name="Wang A."/>
            <person name="Jiang F."/>
            <person name="Liu H."/>
            <person name="Zhao H."/>
            <person name="Xu D."/>
            <person name="Zhang Y."/>
        </authorList>
    </citation>
    <scope>NUCLEOTIDE SEQUENCE [LARGE SCALE GENOMIC DNA]</scope>
    <source>
        <strain evidence="2">cv. Punajuju</strain>
        <tissue evidence="1">Leaves</tissue>
    </source>
</reference>
<dbReference type="Proteomes" id="UP001055811">
    <property type="component" value="Linkage Group LG03"/>
</dbReference>
<name>A0ACB9F1D0_CICIN</name>
<evidence type="ECO:0000313" key="2">
    <source>
        <dbReference type="Proteomes" id="UP001055811"/>
    </source>
</evidence>
<evidence type="ECO:0000313" key="1">
    <source>
        <dbReference type="EMBL" id="KAI3765128.1"/>
    </source>
</evidence>
<sequence>MLTSSSRRTIASGKCVLPPLSESPAEAYTPLTEGGEVDERNIDMRRVISKKNSRNRLLPYQRGLQVRCWNLEQDAFGRVWNGWSGLSIAPWLLPCSSRFGVRMMMEGEAAIVASDEHHLWMAFTTDAHALMVFGMLVQKRQHWNAVVDCHESAASHIVKEAVGVKGLQDDTICILVDLLPPEKMIPPLPATATKDKRKEGIEVHV</sequence>
<reference evidence="2" key="1">
    <citation type="journal article" date="2022" name="Mol. Ecol. Resour.">
        <title>The genomes of chicory, endive, great burdock and yacon provide insights into Asteraceae palaeo-polyploidization history and plant inulin production.</title>
        <authorList>
            <person name="Fan W."/>
            <person name="Wang S."/>
            <person name="Wang H."/>
            <person name="Wang A."/>
            <person name="Jiang F."/>
            <person name="Liu H."/>
            <person name="Zhao H."/>
            <person name="Xu D."/>
            <person name="Zhang Y."/>
        </authorList>
    </citation>
    <scope>NUCLEOTIDE SEQUENCE [LARGE SCALE GENOMIC DNA]</scope>
    <source>
        <strain evidence="2">cv. Punajuju</strain>
    </source>
</reference>
<keyword evidence="2" id="KW-1185">Reference proteome</keyword>
<organism evidence="1 2">
    <name type="scientific">Cichorium intybus</name>
    <name type="common">Chicory</name>
    <dbReference type="NCBI Taxonomy" id="13427"/>
    <lineage>
        <taxon>Eukaryota</taxon>
        <taxon>Viridiplantae</taxon>
        <taxon>Streptophyta</taxon>
        <taxon>Embryophyta</taxon>
        <taxon>Tracheophyta</taxon>
        <taxon>Spermatophyta</taxon>
        <taxon>Magnoliopsida</taxon>
        <taxon>eudicotyledons</taxon>
        <taxon>Gunneridae</taxon>
        <taxon>Pentapetalae</taxon>
        <taxon>asterids</taxon>
        <taxon>campanulids</taxon>
        <taxon>Asterales</taxon>
        <taxon>Asteraceae</taxon>
        <taxon>Cichorioideae</taxon>
        <taxon>Cichorieae</taxon>
        <taxon>Cichoriinae</taxon>
        <taxon>Cichorium</taxon>
    </lineage>
</organism>
<protein>
    <submittedName>
        <fullName evidence="1">Uncharacterized protein</fullName>
    </submittedName>
</protein>
<proteinExistence type="predicted"/>